<keyword evidence="1" id="KW-0472">Membrane</keyword>
<dbReference type="WBParaSite" id="EVEC_0000075501-mRNA-1">
    <property type="protein sequence ID" value="EVEC_0000075501-mRNA-1"/>
    <property type="gene ID" value="EVEC_0000075501"/>
</dbReference>
<name>A0A0N4UTT8_ENTVE</name>
<gene>
    <name evidence="2" type="ORF">EVEC_LOCUS503</name>
</gene>
<evidence type="ECO:0000256" key="1">
    <source>
        <dbReference type="SAM" id="Phobius"/>
    </source>
</evidence>
<evidence type="ECO:0000313" key="3">
    <source>
        <dbReference type="Proteomes" id="UP000274131"/>
    </source>
</evidence>
<keyword evidence="1" id="KW-0812">Transmembrane</keyword>
<evidence type="ECO:0000313" key="2">
    <source>
        <dbReference type="EMBL" id="VDD85360.1"/>
    </source>
</evidence>
<reference evidence="4" key="1">
    <citation type="submission" date="2017-02" db="UniProtKB">
        <authorList>
            <consortium name="WormBaseParasite"/>
        </authorList>
    </citation>
    <scope>IDENTIFICATION</scope>
</reference>
<dbReference type="OrthoDB" id="5823275at2759"/>
<keyword evidence="1" id="KW-1133">Transmembrane helix</keyword>
<organism evidence="4">
    <name type="scientific">Enterobius vermicularis</name>
    <name type="common">Human pinworm</name>
    <dbReference type="NCBI Taxonomy" id="51028"/>
    <lineage>
        <taxon>Eukaryota</taxon>
        <taxon>Metazoa</taxon>
        <taxon>Ecdysozoa</taxon>
        <taxon>Nematoda</taxon>
        <taxon>Chromadorea</taxon>
        <taxon>Rhabditida</taxon>
        <taxon>Spirurina</taxon>
        <taxon>Oxyuridomorpha</taxon>
        <taxon>Oxyuroidea</taxon>
        <taxon>Oxyuridae</taxon>
        <taxon>Enterobius</taxon>
    </lineage>
</organism>
<sequence length="83" mass="9433">MGVFYFAAHRVDARFVHGHVGTYEQYMGWAFTLFSLSIVCYLFSIIVALVATYQLLRKSEDHLGMPVRELAPLYNSHMSSSAI</sequence>
<keyword evidence="3" id="KW-1185">Reference proteome</keyword>
<dbReference type="EMBL" id="UXUI01000958">
    <property type="protein sequence ID" value="VDD85360.1"/>
    <property type="molecule type" value="Genomic_DNA"/>
</dbReference>
<dbReference type="Pfam" id="PF07062">
    <property type="entry name" value="Clc-like"/>
    <property type="match status" value="1"/>
</dbReference>
<dbReference type="GO" id="GO:0016020">
    <property type="term" value="C:membrane"/>
    <property type="evidence" value="ECO:0007669"/>
    <property type="project" value="InterPro"/>
</dbReference>
<dbReference type="Proteomes" id="UP000274131">
    <property type="component" value="Unassembled WGS sequence"/>
</dbReference>
<evidence type="ECO:0000313" key="4">
    <source>
        <dbReference type="WBParaSite" id="EVEC_0000075501-mRNA-1"/>
    </source>
</evidence>
<dbReference type="InterPro" id="IPR010761">
    <property type="entry name" value="Clc_prot-like"/>
</dbReference>
<feature type="transmembrane region" description="Helical" evidence="1">
    <location>
        <begin position="29"/>
        <end position="56"/>
    </location>
</feature>
<reference evidence="2 3" key="2">
    <citation type="submission" date="2018-10" db="EMBL/GenBank/DDBJ databases">
        <authorList>
            <consortium name="Pathogen Informatics"/>
        </authorList>
    </citation>
    <scope>NUCLEOTIDE SEQUENCE [LARGE SCALE GENOMIC DNA]</scope>
</reference>
<proteinExistence type="predicted"/>
<protein>
    <submittedName>
        <fullName evidence="4">Transmembrane 9 superfamily member</fullName>
    </submittedName>
</protein>
<dbReference type="AlphaFoldDB" id="A0A0N4UTT8"/>
<accession>A0A0N4UTT8</accession>